<name>A0ABW3I4K3_9FLAO</name>
<dbReference type="InterPro" id="IPR008969">
    <property type="entry name" value="CarboxyPept-like_regulatory"/>
</dbReference>
<accession>A0ABW3I4K3</accession>
<feature type="domain" description="Alpha-2-macroglobulin" evidence="3">
    <location>
        <begin position="1332"/>
        <end position="1422"/>
    </location>
</feature>
<dbReference type="InterPro" id="IPR008930">
    <property type="entry name" value="Terpenoid_cyclase/PrenylTrfase"/>
</dbReference>
<gene>
    <name evidence="4" type="ORF">ACFQ1O_12065</name>
</gene>
<comment type="caution">
    <text evidence="4">The sequence shown here is derived from an EMBL/GenBank/DDBJ whole genome shotgun (WGS) entry which is preliminary data.</text>
</comment>
<dbReference type="Pfam" id="PF01835">
    <property type="entry name" value="MG2"/>
    <property type="match status" value="1"/>
</dbReference>
<organism evidence="4 5">
    <name type="scientific">Pseudofulvibacter geojedonensis</name>
    <dbReference type="NCBI Taxonomy" id="1123758"/>
    <lineage>
        <taxon>Bacteria</taxon>
        <taxon>Pseudomonadati</taxon>
        <taxon>Bacteroidota</taxon>
        <taxon>Flavobacteriia</taxon>
        <taxon>Flavobacteriales</taxon>
        <taxon>Flavobacteriaceae</taxon>
        <taxon>Pseudofulvibacter</taxon>
    </lineage>
</organism>
<dbReference type="Gene3D" id="2.60.40.1120">
    <property type="entry name" value="Carboxypeptidase-like, regulatory domain"/>
    <property type="match status" value="1"/>
</dbReference>
<proteinExistence type="inferred from homology"/>
<comment type="similarity">
    <text evidence="1">Belongs to the protease inhibitor I39 (alpha-2-macroglobulin) family. Bacterial alpha-2-macroglobulin subfamily.</text>
</comment>
<evidence type="ECO:0000313" key="4">
    <source>
        <dbReference type="EMBL" id="MFD0964740.1"/>
    </source>
</evidence>
<evidence type="ECO:0000256" key="2">
    <source>
        <dbReference type="SAM" id="SignalP"/>
    </source>
</evidence>
<sequence>MNKLIILFGILFMTQSLAQQGFEKHWKIVENYELEGKTKSANEVVTTIYKKAKKKKNDIQLIKSLVYLSKFSLTLEEDSELKIVQKLENEISNARFPANAILTSILADFKWQYLQQHRWQIYNRTKTDQVNQEDFRTWDLNTLFTSIHNDFNNSISNDAGLQNIPVTNYRYLLIQGTDTENLRPSLYDLLAHRALQFFKTDESRITKPKERFYIDNVDYFSPSNVFSELVIETNDSIFSKYPVLKTYQKLEQFHLEKKQPEALIEAFVERLQFVKNNSTLSNNKELYIESLEKSLQQYTSGNSYAFLKAHYAQALYDVASLEYLPKNRKKALDITEEIMESHPNTEASVLAQNLQSIILQPTLQLQNEQVVPSNSASKVWIQFNNVKELYLTVYQVTLDYSFYQYNYQDRETKINEFFAIQKALESVKVNLPQKGDYFNHSTEALLPKLELGNYIVLATPNKDFNKNDLFAYSSFTVSNLSVVESDYQGKKIFQVLNSSNGKPINRATVKFGSSQKSTDKWGEASFSGKRQNDLVIVSYQNDSLSLGKKYHYNGYRKPKDDSKKERAQAFLFLDRSIYRPGQKVHFKGIVLARKDYKSNVVSNKEFEVIIRDVNYQEIKSFELTTNDYGSFSESFELPKDVLTGNFTIEIQQSDKHFKHFSNAYTNFSVEEYKRPKFEVNFNPVKESFSVNDNICVTGTAKALLGTNISNAKVTYNIVRKTQFNHWRYWSRHYDTNEQEIAHGEVTTNDKGEFDINFNALADQTKKSEDLPVFNYEITANVTDINGETRTATTTVKVGYHSLVLGIQTTHNWDTNKEQKITIESNNLNGEFLASQVTIKIYKLKAPQYLLRNRRLPIADSHLLSKEEFKKYFPHEAYANEDDFKNWEKGGLVYETVLDTEKKKEIDLDLNKWISGKYIIVAKAEDDTKHTITQEKFVSVFNPNDKYLTDKQWFNHQVLNSNTVKKDGYIAIKLQTASKDLVVFTEAFYNNERFYREELTIDGYQTIRIPLDVLKKYQPQNPEAYVSLQFSMTKHQDFRLVNATIDLSIPEDELVIETKTFRDKLQPGSKEKWSFTIKNKKGKNTQAEVLASMYDASLDQFKPHNWIQQISIRDYYRNGQIHRHCNTFKTDRFTIKNPIYITTNSFSKIHNKLNHFGFGYKYQYEQEYNNYLFNKVPRGKGETITISGVIVDENNLPLPGATVLIKGSTIGTSTDFDGKYSLQAKKGDLVEISYVGYATKSIPVTASIINYTLQPDNNLDEIVVTAYGKKRKAAAITASNQVISSVSSNASGIANSEEMEDSEELDYGYEQYPLEDLEEQFKTIAARKNLNETAFFYPHIKTDTKGNLQFEFESPEALTRWKLQLFGHTKTGVSGKLQKEVVTQKELMVIPNPPRFLREGDSLIFQTKISSLSDKVLNGQAKLELYNAVTGEEISPKLMSVRAQSRATQGFTLQPKGNTSISWNLVIPEGIPAVEYKVLAIAENFSDGELNVLPVLTNKMLVTESIPITVKANSSKEYSFKKLLNNQSKTLRNHQITLEYTTNPAWYAIQSLPYVMEYPYECAEQTFARYYGNALGAHIMNSNPKIKQVFDLWKANGKLTSKLEQNEELKQILIAETPWLRDAQSDAEKKKQLALLFDLEKLTSEEKRTINKLQKMQLSSGAFPWFDGGRANEHITRHIVAGVGHLNKLNVRNSSDNLNSIISKAIDYLDNEFIVKHKRALKHQKEADIKASYYHLHYLYTRSFFTDSHPFSKEVQKLVNFYLPRTKEKWLSKTLLQKTLLAIVSERYGDTKLAKTILENLQETAIVNDGKGMYWKSNKAGWYWNEAPIETQALIIEAFAEISKDQETIENLQVWLLNNKRKNSWDTTKATTEAVYALLLQGNDWLSVEGSTNITIGNEKISTKKLDETKLEAGTGYIKTSWNTDEIQPKMGSIKIKNKSDITQYGGYYWQYFEQLDQITSETHKSDIQLSKKLFLKEYTDAGIELKKISDTKDNSLAIAPRLKVGDLVKVRIELQVKDNFEFVHLKDMRASTFEPVDVLSGYKWQDGLGYYQSTKDVATHFFFDYLPKGTYVLEYEVRVNNSGSFSNGISTIQNMYAPEFSSHSKGIRININ</sequence>
<dbReference type="SUPFAM" id="SSF48239">
    <property type="entry name" value="Terpenoid cyclases/Protein prenyltransferases"/>
    <property type="match status" value="1"/>
</dbReference>
<dbReference type="Gene3D" id="2.60.40.1930">
    <property type="match status" value="1"/>
</dbReference>
<dbReference type="Gene3D" id="1.50.10.20">
    <property type="match status" value="1"/>
</dbReference>
<dbReference type="SMART" id="SM01360">
    <property type="entry name" value="A2M"/>
    <property type="match status" value="1"/>
</dbReference>
<dbReference type="Pfam" id="PF17973">
    <property type="entry name" value="bMG10"/>
    <property type="match status" value="1"/>
</dbReference>
<protein>
    <submittedName>
        <fullName evidence="4">MG2 domain-containing protein</fullName>
    </submittedName>
</protein>
<dbReference type="PANTHER" id="PTHR40094">
    <property type="entry name" value="ALPHA-2-MACROGLOBULIN HOMOLOG"/>
    <property type="match status" value="1"/>
</dbReference>
<dbReference type="InterPro" id="IPR001599">
    <property type="entry name" value="Macroglobln_a2"/>
</dbReference>
<evidence type="ECO:0000313" key="5">
    <source>
        <dbReference type="Proteomes" id="UP001596997"/>
    </source>
</evidence>
<dbReference type="Pfam" id="PF13715">
    <property type="entry name" value="CarbopepD_reg_2"/>
    <property type="match status" value="1"/>
</dbReference>
<evidence type="ECO:0000256" key="1">
    <source>
        <dbReference type="ARBA" id="ARBA00010556"/>
    </source>
</evidence>
<feature type="signal peptide" evidence="2">
    <location>
        <begin position="1"/>
        <end position="18"/>
    </location>
</feature>
<keyword evidence="5" id="KW-1185">Reference proteome</keyword>
<dbReference type="PANTHER" id="PTHR40094:SF1">
    <property type="entry name" value="UBIQUITIN DOMAIN-CONTAINING PROTEIN"/>
    <property type="match status" value="1"/>
</dbReference>
<dbReference type="InterPro" id="IPR051802">
    <property type="entry name" value="YfhM-like"/>
</dbReference>
<dbReference type="EMBL" id="JBHTJM010000010">
    <property type="protein sequence ID" value="MFD0964740.1"/>
    <property type="molecule type" value="Genomic_DNA"/>
</dbReference>
<evidence type="ECO:0000259" key="3">
    <source>
        <dbReference type="SMART" id="SM01360"/>
    </source>
</evidence>
<keyword evidence="2" id="KW-0732">Signal</keyword>
<dbReference type="SUPFAM" id="SSF49464">
    <property type="entry name" value="Carboxypeptidase regulatory domain-like"/>
    <property type="match status" value="1"/>
</dbReference>
<dbReference type="InterPro" id="IPR041246">
    <property type="entry name" value="Bact_MG10"/>
</dbReference>
<feature type="chain" id="PRO_5045615051" evidence="2">
    <location>
        <begin position="19"/>
        <end position="2112"/>
    </location>
</feature>
<dbReference type="RefSeq" id="WP_377716289.1">
    <property type="nucleotide sequence ID" value="NZ_JBHTJM010000010.1"/>
</dbReference>
<dbReference type="Proteomes" id="UP001596997">
    <property type="component" value="Unassembled WGS sequence"/>
</dbReference>
<reference evidence="5" key="1">
    <citation type="journal article" date="2019" name="Int. J. Syst. Evol. Microbiol.">
        <title>The Global Catalogue of Microorganisms (GCM) 10K type strain sequencing project: providing services to taxonomists for standard genome sequencing and annotation.</title>
        <authorList>
            <consortium name="The Broad Institute Genomics Platform"/>
            <consortium name="The Broad Institute Genome Sequencing Center for Infectious Disease"/>
            <person name="Wu L."/>
            <person name="Ma J."/>
        </authorList>
    </citation>
    <scope>NUCLEOTIDE SEQUENCE [LARGE SCALE GENOMIC DNA]</scope>
    <source>
        <strain evidence="5">CCUG 62114</strain>
    </source>
</reference>
<dbReference type="Pfam" id="PF00207">
    <property type="entry name" value="A2M"/>
    <property type="match status" value="1"/>
</dbReference>
<dbReference type="InterPro" id="IPR002890">
    <property type="entry name" value="MG2"/>
</dbReference>